<evidence type="ECO:0000256" key="4">
    <source>
        <dbReference type="ARBA" id="ARBA00023012"/>
    </source>
</evidence>
<keyword evidence="2" id="KW-0963">Cytoplasm</keyword>
<comment type="subcellular location">
    <subcellularLocation>
        <location evidence="1">Cytoplasm</location>
    </subcellularLocation>
</comment>
<dbReference type="InterPro" id="IPR011006">
    <property type="entry name" value="CheY-like_superfamily"/>
</dbReference>
<gene>
    <name evidence="13" type="ORF">SAMN04515673_10665</name>
</gene>
<feature type="domain" description="Response regulatory" evidence="11">
    <location>
        <begin position="8"/>
        <end position="121"/>
    </location>
</feature>
<evidence type="ECO:0000259" key="11">
    <source>
        <dbReference type="PROSITE" id="PS50110"/>
    </source>
</evidence>
<reference evidence="13 14" key="1">
    <citation type="submission" date="2016-10" db="EMBL/GenBank/DDBJ databases">
        <authorList>
            <person name="de Groot N.N."/>
        </authorList>
    </citation>
    <scope>NUCLEOTIDE SEQUENCE [LARGE SCALE GENOMIC DNA]</scope>
    <source>
        <strain evidence="14">KMM 9023,NRIC 0796,JCM 17311,KCTC 23692</strain>
    </source>
</reference>
<keyword evidence="3 9" id="KW-0597">Phosphoprotein</keyword>
<feature type="modified residue" description="4-aspartylphosphate" evidence="9">
    <location>
        <position position="57"/>
    </location>
</feature>
<organism evidence="13 14">
    <name type="scientific">Poseidonocella sedimentorum</name>
    <dbReference type="NCBI Taxonomy" id="871652"/>
    <lineage>
        <taxon>Bacteria</taxon>
        <taxon>Pseudomonadati</taxon>
        <taxon>Pseudomonadota</taxon>
        <taxon>Alphaproteobacteria</taxon>
        <taxon>Rhodobacterales</taxon>
        <taxon>Roseobacteraceae</taxon>
        <taxon>Poseidonocella</taxon>
    </lineage>
</organism>
<feature type="DNA-binding region" description="OmpR/PhoB-type" evidence="10">
    <location>
        <begin position="133"/>
        <end position="233"/>
    </location>
</feature>
<sequence>MTETPSPQILIVDDARDIREPLGQYLTKQGLRTRLAANAAEARVALEEAAIALVILDVMMPGEDGLSLCRWLVARGGPPVILLTAMADETDRIVGLELGADDYVVKPFNPRELLARVRAVLRRAPQPETEVPGRIRAFAGWQHDPGAHKLLDAAGRETPLTTGESRLLTVFLDNPRTVLSRARLLDLTQGRDAKPYDRAIDNTISRLRRKIEADPRSPELLVTEWGGGYLLAADVSETGA</sequence>
<dbReference type="Gene3D" id="6.10.250.690">
    <property type="match status" value="1"/>
</dbReference>
<evidence type="ECO:0000313" key="14">
    <source>
        <dbReference type="Proteomes" id="UP000199302"/>
    </source>
</evidence>
<evidence type="ECO:0000313" key="13">
    <source>
        <dbReference type="EMBL" id="SFR10460.1"/>
    </source>
</evidence>
<dbReference type="GO" id="GO:0006355">
    <property type="term" value="P:regulation of DNA-templated transcription"/>
    <property type="evidence" value="ECO:0007669"/>
    <property type="project" value="InterPro"/>
</dbReference>
<dbReference type="GO" id="GO:0005829">
    <property type="term" value="C:cytosol"/>
    <property type="evidence" value="ECO:0007669"/>
    <property type="project" value="TreeGrafter"/>
</dbReference>
<dbReference type="RefSeq" id="WP_092080221.1">
    <property type="nucleotide sequence ID" value="NZ_FOYI01000006.1"/>
</dbReference>
<evidence type="ECO:0000256" key="9">
    <source>
        <dbReference type="PROSITE-ProRule" id="PRU00169"/>
    </source>
</evidence>
<dbReference type="Pfam" id="PF00486">
    <property type="entry name" value="Trans_reg_C"/>
    <property type="match status" value="1"/>
</dbReference>
<dbReference type="GO" id="GO:0000976">
    <property type="term" value="F:transcription cis-regulatory region binding"/>
    <property type="evidence" value="ECO:0007669"/>
    <property type="project" value="TreeGrafter"/>
</dbReference>
<evidence type="ECO:0000256" key="3">
    <source>
        <dbReference type="ARBA" id="ARBA00022553"/>
    </source>
</evidence>
<name>A0A1I6DY58_9RHOB</name>
<dbReference type="Gene3D" id="3.40.50.2300">
    <property type="match status" value="1"/>
</dbReference>
<dbReference type="EMBL" id="FOYI01000006">
    <property type="protein sequence ID" value="SFR10460.1"/>
    <property type="molecule type" value="Genomic_DNA"/>
</dbReference>
<evidence type="ECO:0000256" key="1">
    <source>
        <dbReference type="ARBA" id="ARBA00004496"/>
    </source>
</evidence>
<dbReference type="SMART" id="SM00448">
    <property type="entry name" value="REC"/>
    <property type="match status" value="1"/>
</dbReference>
<dbReference type="InterPro" id="IPR039420">
    <property type="entry name" value="WalR-like"/>
</dbReference>
<dbReference type="PROSITE" id="PS50110">
    <property type="entry name" value="RESPONSE_REGULATORY"/>
    <property type="match status" value="1"/>
</dbReference>
<dbReference type="Gene3D" id="1.10.10.10">
    <property type="entry name" value="Winged helix-like DNA-binding domain superfamily/Winged helix DNA-binding domain"/>
    <property type="match status" value="1"/>
</dbReference>
<evidence type="ECO:0000256" key="7">
    <source>
        <dbReference type="ARBA" id="ARBA00023163"/>
    </source>
</evidence>
<dbReference type="PANTHER" id="PTHR48111">
    <property type="entry name" value="REGULATOR OF RPOS"/>
    <property type="match status" value="1"/>
</dbReference>
<dbReference type="InterPro" id="IPR016032">
    <property type="entry name" value="Sig_transdc_resp-reg_C-effctor"/>
</dbReference>
<evidence type="ECO:0000256" key="5">
    <source>
        <dbReference type="ARBA" id="ARBA00023015"/>
    </source>
</evidence>
<dbReference type="FunFam" id="1.10.10.10:FF:000099">
    <property type="entry name" value="Two-component system response regulator TorR"/>
    <property type="match status" value="1"/>
</dbReference>
<dbReference type="STRING" id="871652.SAMN04515673_10665"/>
<feature type="domain" description="OmpR/PhoB-type" evidence="12">
    <location>
        <begin position="133"/>
        <end position="233"/>
    </location>
</feature>
<dbReference type="InterPro" id="IPR001867">
    <property type="entry name" value="OmpR/PhoB-type_DNA-bd"/>
</dbReference>
<dbReference type="GO" id="GO:0000156">
    <property type="term" value="F:phosphorelay response regulator activity"/>
    <property type="evidence" value="ECO:0007669"/>
    <property type="project" value="TreeGrafter"/>
</dbReference>
<keyword evidence="5" id="KW-0805">Transcription regulation</keyword>
<dbReference type="Pfam" id="PF00072">
    <property type="entry name" value="Response_reg"/>
    <property type="match status" value="1"/>
</dbReference>
<dbReference type="PANTHER" id="PTHR48111:SF4">
    <property type="entry name" value="DNA-BINDING DUAL TRANSCRIPTIONAL REGULATOR OMPR"/>
    <property type="match status" value="1"/>
</dbReference>
<evidence type="ECO:0000256" key="8">
    <source>
        <dbReference type="ARBA" id="ARBA00067337"/>
    </source>
</evidence>
<dbReference type="SUPFAM" id="SSF52172">
    <property type="entry name" value="CheY-like"/>
    <property type="match status" value="1"/>
</dbReference>
<keyword evidence="6 10" id="KW-0238">DNA-binding</keyword>
<dbReference type="SUPFAM" id="SSF46894">
    <property type="entry name" value="C-terminal effector domain of the bipartite response regulators"/>
    <property type="match status" value="1"/>
</dbReference>
<proteinExistence type="predicted"/>
<dbReference type="GO" id="GO:0032993">
    <property type="term" value="C:protein-DNA complex"/>
    <property type="evidence" value="ECO:0007669"/>
    <property type="project" value="TreeGrafter"/>
</dbReference>
<protein>
    <recommendedName>
        <fullName evidence="8">Regulatory protein VirG</fullName>
    </recommendedName>
</protein>
<keyword evidence="14" id="KW-1185">Reference proteome</keyword>
<dbReference type="InterPro" id="IPR036388">
    <property type="entry name" value="WH-like_DNA-bd_sf"/>
</dbReference>
<dbReference type="InterPro" id="IPR001789">
    <property type="entry name" value="Sig_transdc_resp-reg_receiver"/>
</dbReference>
<dbReference type="OrthoDB" id="9802426at2"/>
<keyword evidence="4" id="KW-0902">Two-component regulatory system</keyword>
<dbReference type="Proteomes" id="UP000199302">
    <property type="component" value="Unassembled WGS sequence"/>
</dbReference>
<dbReference type="CDD" id="cd00383">
    <property type="entry name" value="trans_reg_C"/>
    <property type="match status" value="1"/>
</dbReference>
<dbReference type="SMART" id="SM00862">
    <property type="entry name" value="Trans_reg_C"/>
    <property type="match status" value="1"/>
</dbReference>
<evidence type="ECO:0000256" key="2">
    <source>
        <dbReference type="ARBA" id="ARBA00022490"/>
    </source>
</evidence>
<accession>A0A1I6DY58</accession>
<dbReference type="PROSITE" id="PS51755">
    <property type="entry name" value="OMPR_PHOB"/>
    <property type="match status" value="1"/>
</dbReference>
<evidence type="ECO:0000256" key="6">
    <source>
        <dbReference type="ARBA" id="ARBA00023125"/>
    </source>
</evidence>
<keyword evidence="7" id="KW-0804">Transcription</keyword>
<dbReference type="AlphaFoldDB" id="A0A1I6DY58"/>
<evidence type="ECO:0000259" key="12">
    <source>
        <dbReference type="PROSITE" id="PS51755"/>
    </source>
</evidence>
<evidence type="ECO:0000256" key="10">
    <source>
        <dbReference type="PROSITE-ProRule" id="PRU01091"/>
    </source>
</evidence>